<feature type="domain" description="Glutaminase A central" evidence="5">
    <location>
        <begin position="329"/>
        <end position="644"/>
    </location>
</feature>
<protein>
    <recommendedName>
        <fullName evidence="9">DUF1793-domain-containing protein</fullName>
    </recommendedName>
</protein>
<evidence type="ECO:0000256" key="4">
    <source>
        <dbReference type="SAM" id="SignalP"/>
    </source>
</evidence>
<dbReference type="EMBL" id="JAUEPS010000054">
    <property type="protein sequence ID" value="KAK0444567.1"/>
    <property type="molecule type" value="Genomic_DNA"/>
</dbReference>
<dbReference type="RefSeq" id="XP_060325137.1">
    <property type="nucleotide sequence ID" value="XM_060474423.1"/>
</dbReference>
<name>A0AA39JLS9_ARMTA</name>
<evidence type="ECO:0000256" key="3">
    <source>
        <dbReference type="SAM" id="Phobius"/>
    </source>
</evidence>
<feature type="region of interest" description="Disordered" evidence="2">
    <location>
        <begin position="810"/>
        <end position="843"/>
    </location>
</feature>
<sequence>MFFPYVLISGVLISQVWSLANPSTFWPAAAPLAVRSPYLNSYLNLITGANHANEWPQHWTEDHIVAWDLWISVDGEYLQLFGGGGGPATNLTNIALTPTRTILMIQAGPMDVNVTFLSPIEPDSLVRQSFPFTYLSVDVVSRDGREHDIQFYTDVTGEWLSNDITDSVRWNTAQKSSFIYHEASLSSPSSMNEDGEMALDATLYYATPWSSSVTFQTGDAAVARPMWAQNKTLSNTQDDNYRAINDNWPTFSFAFDAGNITTSSTLMWALGLVRSPSIRYRQQDRYPYFWTEYDDIDQGINAFLQDFEDAQNRADNLDESILSAARDISPDYGDLVSLAARQTLASTDITVSKAADGSWNSTDIKMFMKDMGSSRRVNPVDVIYASVPAFLCFNASWAGYLLEPLLDYQQLTLSQALYAAPDLGAQYPTALGNTSPPVNESISNSADMLILAWMYGAYSTDSAFLRRYYTLFKQWAEYLKNVTSASAGFVDSDGLDNVNLELKGIIGIACMGKIAEAIGQSDDAGDYESLAQSRMSSWQSSGSEGSHLVSTYGNASTWSLIYNMFSDRILNLSLVEEDTHSTSARSDDAGIFGVQYDSTVGQVAKSHWTMLTAGATRNTDVRDGLVLEVHQKASSNASAGNGTTLGGQASPAQGAIFSLLALNLDPLEFSSSSDGIEGSSLSTTTGIGAIVGGVVGGVAAIAVVVACAFFWRRRKQRGHHLAQTKATEYSLNRSPENHQPQLAISHLPLVSAWSSDSKLIRLMPPSQDTYSASTSGVSSSSVISSEVDTATQLRNEVENLRREMDQIRVQTSYQAPPEYELDPMSGSSSEGTLAPSVPGKWSR</sequence>
<dbReference type="Gene3D" id="1.50.10.10">
    <property type="match status" value="1"/>
</dbReference>
<evidence type="ECO:0008006" key="9">
    <source>
        <dbReference type="Google" id="ProtNLM"/>
    </source>
</evidence>
<evidence type="ECO:0000313" key="8">
    <source>
        <dbReference type="Proteomes" id="UP001175211"/>
    </source>
</evidence>
<reference evidence="7" key="1">
    <citation type="submission" date="2023-06" db="EMBL/GenBank/DDBJ databases">
        <authorList>
            <consortium name="Lawrence Berkeley National Laboratory"/>
            <person name="Ahrendt S."/>
            <person name="Sahu N."/>
            <person name="Indic B."/>
            <person name="Wong-Bajracharya J."/>
            <person name="Merenyi Z."/>
            <person name="Ke H.-M."/>
            <person name="Monk M."/>
            <person name="Kocsube S."/>
            <person name="Drula E."/>
            <person name="Lipzen A."/>
            <person name="Balint B."/>
            <person name="Henrissat B."/>
            <person name="Andreopoulos B."/>
            <person name="Martin F.M."/>
            <person name="Harder C.B."/>
            <person name="Rigling D."/>
            <person name="Ford K.L."/>
            <person name="Foster G.D."/>
            <person name="Pangilinan J."/>
            <person name="Papanicolaou A."/>
            <person name="Barry K."/>
            <person name="LaButti K."/>
            <person name="Viragh M."/>
            <person name="Koriabine M."/>
            <person name="Yan M."/>
            <person name="Riley R."/>
            <person name="Champramary S."/>
            <person name="Plett K.L."/>
            <person name="Tsai I.J."/>
            <person name="Slot J."/>
            <person name="Sipos G."/>
            <person name="Plett J."/>
            <person name="Nagy L.G."/>
            <person name="Grigoriev I.V."/>
        </authorList>
    </citation>
    <scope>NUCLEOTIDE SEQUENCE</scope>
    <source>
        <strain evidence="7">CCBAS 213</strain>
    </source>
</reference>
<organism evidence="7 8">
    <name type="scientific">Armillaria tabescens</name>
    <name type="common">Ringless honey mushroom</name>
    <name type="synonym">Agaricus tabescens</name>
    <dbReference type="NCBI Taxonomy" id="1929756"/>
    <lineage>
        <taxon>Eukaryota</taxon>
        <taxon>Fungi</taxon>
        <taxon>Dikarya</taxon>
        <taxon>Basidiomycota</taxon>
        <taxon>Agaricomycotina</taxon>
        <taxon>Agaricomycetes</taxon>
        <taxon>Agaricomycetidae</taxon>
        <taxon>Agaricales</taxon>
        <taxon>Marasmiineae</taxon>
        <taxon>Physalacriaceae</taxon>
        <taxon>Desarmillaria</taxon>
    </lineage>
</organism>
<dbReference type="Pfam" id="PF16335">
    <property type="entry name" value="GtaA_6_Hairpin"/>
    <property type="match status" value="1"/>
</dbReference>
<dbReference type="PANTHER" id="PTHR31987:SF1">
    <property type="entry name" value="GLUTAMINASE A"/>
    <property type="match status" value="1"/>
</dbReference>
<dbReference type="PANTHER" id="PTHR31987">
    <property type="entry name" value="GLUTAMINASE A-RELATED"/>
    <property type="match status" value="1"/>
</dbReference>
<keyword evidence="3" id="KW-0472">Membrane</keyword>
<evidence type="ECO:0000259" key="5">
    <source>
        <dbReference type="Pfam" id="PF16335"/>
    </source>
</evidence>
<dbReference type="SUPFAM" id="SSF48208">
    <property type="entry name" value="Six-hairpin glycosidases"/>
    <property type="match status" value="1"/>
</dbReference>
<feature type="domain" description="Glutaminase A N-terminal" evidence="6">
    <location>
        <begin position="99"/>
        <end position="323"/>
    </location>
</feature>
<feature type="transmembrane region" description="Helical" evidence="3">
    <location>
        <begin position="687"/>
        <end position="711"/>
    </location>
</feature>
<keyword evidence="8" id="KW-1185">Reference proteome</keyword>
<evidence type="ECO:0000256" key="2">
    <source>
        <dbReference type="SAM" id="MobiDB-lite"/>
    </source>
</evidence>
<dbReference type="GeneID" id="85357971"/>
<dbReference type="InterPro" id="IPR008928">
    <property type="entry name" value="6-hairpin_glycosidase_sf"/>
</dbReference>
<evidence type="ECO:0000259" key="6">
    <source>
        <dbReference type="Pfam" id="PF17168"/>
    </source>
</evidence>
<dbReference type="GO" id="GO:0003824">
    <property type="term" value="F:catalytic activity"/>
    <property type="evidence" value="ECO:0007669"/>
    <property type="project" value="UniProtKB-ARBA"/>
</dbReference>
<evidence type="ECO:0000256" key="1">
    <source>
        <dbReference type="SAM" id="Coils"/>
    </source>
</evidence>
<dbReference type="InterPro" id="IPR052743">
    <property type="entry name" value="Glutaminase_GtaA"/>
</dbReference>
<gene>
    <name evidence="7" type="ORF">EV420DRAFT_1574563</name>
</gene>
<dbReference type="Pfam" id="PF17168">
    <property type="entry name" value="DUF5127"/>
    <property type="match status" value="1"/>
</dbReference>
<dbReference type="AlphaFoldDB" id="A0AA39JLS9"/>
<keyword evidence="3" id="KW-1133">Transmembrane helix</keyword>
<keyword evidence="1" id="KW-0175">Coiled coil</keyword>
<proteinExistence type="predicted"/>
<accession>A0AA39JLS9</accession>
<feature type="signal peptide" evidence="4">
    <location>
        <begin position="1"/>
        <end position="18"/>
    </location>
</feature>
<dbReference type="InterPro" id="IPR033433">
    <property type="entry name" value="GtaA_N"/>
</dbReference>
<comment type="caution">
    <text evidence="7">The sequence shown here is derived from an EMBL/GenBank/DDBJ whole genome shotgun (WGS) entry which is preliminary data.</text>
</comment>
<keyword evidence="4" id="KW-0732">Signal</keyword>
<feature type="chain" id="PRO_5041399663" description="DUF1793-domain-containing protein" evidence="4">
    <location>
        <begin position="19"/>
        <end position="843"/>
    </location>
</feature>
<evidence type="ECO:0000313" key="7">
    <source>
        <dbReference type="EMBL" id="KAK0444567.1"/>
    </source>
</evidence>
<dbReference type="InterPro" id="IPR012341">
    <property type="entry name" value="6hp_glycosidase-like_sf"/>
</dbReference>
<keyword evidence="3" id="KW-0812">Transmembrane</keyword>
<dbReference type="GO" id="GO:0005975">
    <property type="term" value="P:carbohydrate metabolic process"/>
    <property type="evidence" value="ECO:0007669"/>
    <property type="project" value="InterPro"/>
</dbReference>
<feature type="coiled-coil region" evidence="1">
    <location>
        <begin position="783"/>
        <end position="810"/>
    </location>
</feature>
<dbReference type="InterPro" id="IPR032514">
    <property type="entry name" value="GtaA_central"/>
</dbReference>
<dbReference type="Proteomes" id="UP001175211">
    <property type="component" value="Unassembled WGS sequence"/>
</dbReference>